<keyword evidence="5" id="KW-0325">Glycoprotein</keyword>
<dbReference type="Pfam" id="PF00450">
    <property type="entry name" value="Peptidase_S10"/>
    <property type="match status" value="1"/>
</dbReference>
<dbReference type="InterPro" id="IPR001563">
    <property type="entry name" value="Peptidase_S10"/>
</dbReference>
<protein>
    <submittedName>
        <fullName evidence="6">Uncharacterized protein</fullName>
    </submittedName>
</protein>
<proteinExistence type="inferred from homology"/>
<evidence type="ECO:0000256" key="2">
    <source>
        <dbReference type="ARBA" id="ARBA00022645"/>
    </source>
</evidence>
<evidence type="ECO:0000256" key="4">
    <source>
        <dbReference type="ARBA" id="ARBA00022801"/>
    </source>
</evidence>
<name>A0ABR3EIJ6_9AGAR</name>
<keyword evidence="7" id="KW-1185">Reference proteome</keyword>
<evidence type="ECO:0000313" key="7">
    <source>
        <dbReference type="Proteomes" id="UP001465976"/>
    </source>
</evidence>
<accession>A0ABR3EIJ6</accession>
<keyword evidence="4" id="KW-0378">Hydrolase</keyword>
<dbReference type="Gene3D" id="3.40.50.1820">
    <property type="entry name" value="alpha/beta hydrolase"/>
    <property type="match status" value="1"/>
</dbReference>
<reference evidence="6 7" key="1">
    <citation type="submission" date="2024-02" db="EMBL/GenBank/DDBJ databases">
        <title>A draft genome for the cacao thread blight pathogen Marasmius crinis-equi.</title>
        <authorList>
            <person name="Cohen S.P."/>
            <person name="Baruah I.K."/>
            <person name="Amoako-Attah I."/>
            <person name="Bukari Y."/>
            <person name="Meinhardt L.W."/>
            <person name="Bailey B.A."/>
        </authorList>
    </citation>
    <scope>NUCLEOTIDE SEQUENCE [LARGE SCALE GENOMIC DNA]</scope>
    <source>
        <strain evidence="6 7">GH-76</strain>
    </source>
</reference>
<dbReference type="Proteomes" id="UP001465976">
    <property type="component" value="Unassembled WGS sequence"/>
</dbReference>
<keyword evidence="2" id="KW-0121">Carboxypeptidase</keyword>
<evidence type="ECO:0000256" key="3">
    <source>
        <dbReference type="ARBA" id="ARBA00022670"/>
    </source>
</evidence>
<gene>
    <name evidence="6" type="ORF">V5O48_019389</name>
</gene>
<feature type="non-terminal residue" evidence="6">
    <location>
        <position position="1"/>
    </location>
</feature>
<evidence type="ECO:0000313" key="6">
    <source>
        <dbReference type="EMBL" id="KAL0562692.1"/>
    </source>
</evidence>
<comment type="similarity">
    <text evidence="1">Belongs to the peptidase S10 family.</text>
</comment>
<comment type="caution">
    <text evidence="6">The sequence shown here is derived from an EMBL/GenBank/DDBJ whole genome shotgun (WGS) entry which is preliminary data.</text>
</comment>
<dbReference type="SUPFAM" id="SSF53474">
    <property type="entry name" value="alpha/beta-Hydrolases"/>
    <property type="match status" value="1"/>
</dbReference>
<sequence length="63" mass="7012">RFPEYSEQAFHLAAQSYGGTYDPNIAKIIHEKNKKLAVAPTPYLKHINLASVILANGLTNPYI</sequence>
<evidence type="ECO:0000256" key="5">
    <source>
        <dbReference type="ARBA" id="ARBA00023180"/>
    </source>
</evidence>
<dbReference type="EMBL" id="JBAHYK010004763">
    <property type="protein sequence ID" value="KAL0562692.1"/>
    <property type="molecule type" value="Genomic_DNA"/>
</dbReference>
<evidence type="ECO:0000256" key="1">
    <source>
        <dbReference type="ARBA" id="ARBA00009431"/>
    </source>
</evidence>
<dbReference type="InterPro" id="IPR029058">
    <property type="entry name" value="AB_hydrolase_fold"/>
</dbReference>
<keyword evidence="3" id="KW-0645">Protease</keyword>
<organism evidence="6 7">
    <name type="scientific">Marasmius crinis-equi</name>
    <dbReference type="NCBI Taxonomy" id="585013"/>
    <lineage>
        <taxon>Eukaryota</taxon>
        <taxon>Fungi</taxon>
        <taxon>Dikarya</taxon>
        <taxon>Basidiomycota</taxon>
        <taxon>Agaricomycotina</taxon>
        <taxon>Agaricomycetes</taxon>
        <taxon>Agaricomycetidae</taxon>
        <taxon>Agaricales</taxon>
        <taxon>Marasmiineae</taxon>
        <taxon>Marasmiaceae</taxon>
        <taxon>Marasmius</taxon>
    </lineage>
</organism>